<proteinExistence type="predicted"/>
<evidence type="ECO:0000313" key="1">
    <source>
        <dbReference type="EMBL" id="WWA31544.1"/>
    </source>
</evidence>
<dbReference type="Proteomes" id="UP001341136">
    <property type="component" value="Chromosome"/>
</dbReference>
<dbReference type="RefSeq" id="WP_179288204.1">
    <property type="nucleotide sequence ID" value="NZ_CP144921.1"/>
</dbReference>
<sequence>MELKGEEILKKKDRCIPNNVDGQVKDNNGWNVLFLKLRNTGRGSGTGD</sequence>
<gene>
    <name evidence="1" type="ORF">V5G21_06985</name>
</gene>
<keyword evidence="2" id="KW-1185">Reference proteome</keyword>
<evidence type="ECO:0000313" key="2">
    <source>
        <dbReference type="Proteomes" id="UP001341136"/>
    </source>
</evidence>
<accession>A0ABZ2CWM3</accession>
<dbReference type="EMBL" id="CP144921">
    <property type="protein sequence ID" value="WWA31544.1"/>
    <property type="molecule type" value="Genomic_DNA"/>
</dbReference>
<reference evidence="1 2" key="1">
    <citation type="submission" date="2024-01" db="EMBL/GenBank/DDBJ databases">
        <title>Culturomics analysis of mouse respiratory tract.</title>
        <authorList>
            <person name="Phillips A.M."/>
            <person name="Collette N.M."/>
            <person name="Mageeney C.M."/>
            <person name="Sinha A."/>
            <person name="Hern K.E."/>
            <person name="Arkin A.P."/>
            <person name="Williams K.P."/>
            <person name="Branda S."/>
        </authorList>
    </citation>
    <scope>NUCLEOTIDE SEQUENCE [LARGE SCALE GENOMIC DNA]</scope>
    <source>
        <strain evidence="1 2">CP20</strain>
    </source>
</reference>
<organism evidence="1 2">
    <name type="scientific">Shouchella rhizosphaerae</name>
    <dbReference type="NCBI Taxonomy" id="866786"/>
    <lineage>
        <taxon>Bacteria</taxon>
        <taxon>Bacillati</taxon>
        <taxon>Bacillota</taxon>
        <taxon>Bacilli</taxon>
        <taxon>Bacillales</taxon>
        <taxon>Bacillaceae</taxon>
        <taxon>Shouchella</taxon>
    </lineage>
</organism>
<name>A0ABZ2CWM3_9BACI</name>
<protein>
    <submittedName>
        <fullName evidence="1">Uncharacterized protein</fullName>
    </submittedName>
</protein>